<dbReference type="Proteomes" id="UP001327027">
    <property type="component" value="Unassembled WGS sequence"/>
</dbReference>
<comment type="caution">
    <text evidence="1">The sequence shown here is derived from an EMBL/GenBank/DDBJ whole genome shotgun (WGS) entry which is preliminary data.</text>
</comment>
<evidence type="ECO:0000313" key="2">
    <source>
        <dbReference type="Proteomes" id="UP001327027"/>
    </source>
</evidence>
<evidence type="ECO:0000313" key="1">
    <source>
        <dbReference type="EMBL" id="MEB3346188.1"/>
    </source>
</evidence>
<name>A0ABU5ZWG0_9FLAO</name>
<gene>
    <name evidence="1" type="ORF">U6A24_11990</name>
</gene>
<dbReference type="EMBL" id="JAYKLX010000005">
    <property type="protein sequence ID" value="MEB3346188.1"/>
    <property type="molecule type" value="Genomic_DNA"/>
</dbReference>
<reference evidence="1 2" key="1">
    <citation type="journal article" date="2013" name="Int. J. Syst. Evol. Microbiol.">
        <title>Aquimarina gracilis sp. nov., isolated from the gut microflora of a mussel, Mytilus coruscus, and emended description of Aquimarina spongiae.</title>
        <authorList>
            <person name="Park S.C."/>
            <person name="Choe H.N."/>
            <person name="Baik K.S."/>
            <person name="Seong C.N."/>
        </authorList>
    </citation>
    <scope>NUCLEOTIDE SEQUENCE [LARGE SCALE GENOMIC DNA]</scope>
    <source>
        <strain evidence="1 2">PSC32</strain>
    </source>
</reference>
<proteinExistence type="predicted"/>
<sequence>MNKVSIYIAILFVCFSCHKVKQSASYWSPIYKNDKQGNTVFGNKKDLINAIRKGALVRIGWGAKGKNHSIEHLSDPIWIAILDETEVIVHLDPQVLSAIDWENLTANYADSTLIEKEWRVVLDTKGNFDAIWYDPVTRKTIEHRPQNQTITWFVKGIDTKTDIKSLFEE</sequence>
<organism evidence="1 2">
    <name type="scientific">Aquimarina gracilis</name>
    <dbReference type="NCBI Taxonomy" id="874422"/>
    <lineage>
        <taxon>Bacteria</taxon>
        <taxon>Pseudomonadati</taxon>
        <taxon>Bacteroidota</taxon>
        <taxon>Flavobacteriia</taxon>
        <taxon>Flavobacteriales</taxon>
        <taxon>Flavobacteriaceae</taxon>
        <taxon>Aquimarina</taxon>
    </lineage>
</organism>
<accession>A0ABU5ZWG0</accession>
<keyword evidence="2" id="KW-1185">Reference proteome</keyword>
<protein>
    <submittedName>
        <fullName evidence="1">Uncharacterized protein</fullName>
    </submittedName>
</protein>
<dbReference type="RefSeq" id="WP_324180213.1">
    <property type="nucleotide sequence ID" value="NZ_BAABAW010000024.1"/>
</dbReference>